<dbReference type="AlphaFoldDB" id="A0AAD8CJ20"/>
<evidence type="ECO:0000256" key="1">
    <source>
        <dbReference type="SAM" id="MobiDB-lite"/>
    </source>
</evidence>
<dbReference type="CDD" id="cd23611">
    <property type="entry name" value="TFP_LU_ECD_THFP5"/>
    <property type="match status" value="1"/>
</dbReference>
<reference evidence="3" key="1">
    <citation type="submission" date="2022-02" db="EMBL/GenBank/DDBJ databases">
        <title>Atlantic sturgeon de novo genome assembly.</title>
        <authorList>
            <person name="Stock M."/>
            <person name="Klopp C."/>
            <person name="Guiguen Y."/>
            <person name="Cabau C."/>
            <person name="Parinello H."/>
            <person name="Santidrian Yebra-Pimentel E."/>
            <person name="Kuhl H."/>
            <person name="Dirks R.P."/>
            <person name="Guessner J."/>
            <person name="Wuertz S."/>
            <person name="Du K."/>
            <person name="Schartl M."/>
        </authorList>
    </citation>
    <scope>NUCLEOTIDE SEQUENCE</scope>
    <source>
        <strain evidence="3">STURGEONOMICS-FGT-2020</strain>
        <tissue evidence="3">Whole blood</tissue>
    </source>
</reference>
<dbReference type="InterPro" id="IPR035076">
    <property type="entry name" value="Toxin/TOLIP"/>
</dbReference>
<evidence type="ECO:0000313" key="3">
    <source>
        <dbReference type="EMBL" id="KAK1151930.1"/>
    </source>
</evidence>
<proteinExistence type="predicted"/>
<dbReference type="EMBL" id="JAGXEW010000049">
    <property type="protein sequence ID" value="KAK1151930.1"/>
    <property type="molecule type" value="Genomic_DNA"/>
</dbReference>
<organism evidence="3 4">
    <name type="scientific">Acipenser oxyrinchus oxyrinchus</name>
    <dbReference type="NCBI Taxonomy" id="40147"/>
    <lineage>
        <taxon>Eukaryota</taxon>
        <taxon>Metazoa</taxon>
        <taxon>Chordata</taxon>
        <taxon>Craniata</taxon>
        <taxon>Vertebrata</taxon>
        <taxon>Euteleostomi</taxon>
        <taxon>Actinopterygii</taxon>
        <taxon>Chondrostei</taxon>
        <taxon>Acipenseriformes</taxon>
        <taxon>Acipenseridae</taxon>
        <taxon>Acipenser</taxon>
    </lineage>
</organism>
<dbReference type="Proteomes" id="UP001230051">
    <property type="component" value="Unassembled WGS sequence"/>
</dbReference>
<dbReference type="SUPFAM" id="SSF57302">
    <property type="entry name" value="Snake toxin-like"/>
    <property type="match status" value="1"/>
</dbReference>
<accession>A0AAD8CJ20</accession>
<protein>
    <submittedName>
        <fullName evidence="3">CD59 glycoprotein-like</fullName>
    </submittedName>
</protein>
<evidence type="ECO:0000259" key="2">
    <source>
        <dbReference type="Pfam" id="PF00087"/>
    </source>
</evidence>
<keyword evidence="4" id="KW-1185">Reference proteome</keyword>
<evidence type="ECO:0000313" key="4">
    <source>
        <dbReference type="Proteomes" id="UP001230051"/>
    </source>
</evidence>
<dbReference type="Gene3D" id="2.10.60.10">
    <property type="entry name" value="CD59"/>
    <property type="match status" value="1"/>
</dbReference>
<feature type="domain" description="Snake toxin/toxin-like" evidence="2">
    <location>
        <begin position="48"/>
        <end position="120"/>
    </location>
</feature>
<sequence length="120" mass="13614">MWEESPRTRLHTNTETTKQDGETPKYAKMNNLTFVVIFATLLCFGESLKCNHCIASGQHGRCTTTVQTCGYMEDRCLSMYFKPPMYGYARRCAKEKDCIVLQAMGGNSLTARCCETDRCN</sequence>
<dbReference type="InterPro" id="IPR045860">
    <property type="entry name" value="Snake_toxin-like_sf"/>
</dbReference>
<dbReference type="Pfam" id="PF00087">
    <property type="entry name" value="Toxin_TOLIP"/>
    <property type="match status" value="1"/>
</dbReference>
<gene>
    <name evidence="3" type="ORF">AOXY_G31738</name>
</gene>
<comment type="caution">
    <text evidence="3">The sequence shown here is derived from an EMBL/GenBank/DDBJ whole genome shotgun (WGS) entry which is preliminary data.</text>
</comment>
<name>A0AAD8CJ20_ACIOX</name>
<feature type="region of interest" description="Disordered" evidence="1">
    <location>
        <begin position="1"/>
        <end position="22"/>
    </location>
</feature>